<evidence type="ECO:0000256" key="4">
    <source>
        <dbReference type="ARBA" id="ARBA00023163"/>
    </source>
</evidence>
<feature type="compositionally biased region" description="Polar residues" evidence="6">
    <location>
        <begin position="31"/>
        <end position="41"/>
    </location>
</feature>
<dbReference type="OrthoDB" id="10034090at2759"/>
<dbReference type="WBParaSite" id="EVEC_0001163101-mRNA-1">
    <property type="protein sequence ID" value="EVEC_0001163101-mRNA-1"/>
    <property type="gene ID" value="EVEC_0001163101"/>
</dbReference>
<organism evidence="10">
    <name type="scientific">Enterobius vermicularis</name>
    <name type="common">Human pinworm</name>
    <dbReference type="NCBI Taxonomy" id="51028"/>
    <lineage>
        <taxon>Eukaryota</taxon>
        <taxon>Metazoa</taxon>
        <taxon>Ecdysozoa</taxon>
        <taxon>Nematoda</taxon>
        <taxon>Chromadorea</taxon>
        <taxon>Rhabditida</taxon>
        <taxon>Spirurina</taxon>
        <taxon>Oxyuridomorpha</taxon>
        <taxon>Oxyuroidea</taxon>
        <taxon>Oxyuridae</taxon>
        <taxon>Enterobius</taxon>
    </lineage>
</organism>
<dbReference type="Proteomes" id="UP000274131">
    <property type="component" value="Unassembled WGS sequence"/>
</dbReference>
<feature type="region of interest" description="Disordered" evidence="6">
    <location>
        <begin position="1"/>
        <end position="82"/>
    </location>
</feature>
<dbReference type="FunFam" id="4.10.280.10:FF:000132">
    <property type="entry name" value="CRE-HLH-2 protein"/>
    <property type="match status" value="1"/>
</dbReference>
<keyword evidence="9" id="KW-1185">Reference proteome</keyword>
<dbReference type="GO" id="GO:0046983">
    <property type="term" value="F:protein dimerization activity"/>
    <property type="evidence" value="ECO:0007669"/>
    <property type="project" value="InterPro"/>
</dbReference>
<keyword evidence="5" id="KW-0539">Nucleus</keyword>
<dbReference type="Pfam" id="PF00010">
    <property type="entry name" value="HLH"/>
    <property type="match status" value="1"/>
</dbReference>
<dbReference type="PROSITE" id="PS50888">
    <property type="entry name" value="BHLH"/>
    <property type="match status" value="1"/>
</dbReference>
<dbReference type="GO" id="GO:0000785">
    <property type="term" value="C:chromatin"/>
    <property type="evidence" value="ECO:0007669"/>
    <property type="project" value="TreeGrafter"/>
</dbReference>
<protein>
    <submittedName>
        <fullName evidence="10">BHLH domain-containing protein</fullName>
    </submittedName>
</protein>
<evidence type="ECO:0000256" key="3">
    <source>
        <dbReference type="ARBA" id="ARBA00023125"/>
    </source>
</evidence>
<evidence type="ECO:0000256" key="6">
    <source>
        <dbReference type="SAM" id="MobiDB-lite"/>
    </source>
</evidence>
<evidence type="ECO:0000256" key="1">
    <source>
        <dbReference type="ARBA" id="ARBA00004123"/>
    </source>
</evidence>
<name>A0A0N4VL78_ENTVE</name>
<proteinExistence type="predicted"/>
<dbReference type="GO" id="GO:0000981">
    <property type="term" value="F:DNA-binding transcription factor activity, RNA polymerase II-specific"/>
    <property type="evidence" value="ECO:0007669"/>
    <property type="project" value="TreeGrafter"/>
</dbReference>
<dbReference type="SMART" id="SM00353">
    <property type="entry name" value="HLH"/>
    <property type="match status" value="1"/>
</dbReference>
<dbReference type="GO" id="GO:0000978">
    <property type="term" value="F:RNA polymerase II cis-regulatory region sequence-specific DNA binding"/>
    <property type="evidence" value="ECO:0007669"/>
    <property type="project" value="TreeGrafter"/>
</dbReference>
<comment type="subcellular location">
    <subcellularLocation>
        <location evidence="1">Nucleus</location>
    </subcellularLocation>
</comment>
<dbReference type="GO" id="GO:0005634">
    <property type="term" value="C:nucleus"/>
    <property type="evidence" value="ECO:0007669"/>
    <property type="project" value="UniProtKB-SubCell"/>
</dbReference>
<keyword evidence="3" id="KW-0238">DNA-binding</keyword>
<feature type="domain" description="BHLH" evidence="7">
    <location>
        <begin position="73"/>
        <end position="129"/>
    </location>
</feature>
<accession>A0A0N4VL78</accession>
<dbReference type="EMBL" id="UXUI01011350">
    <property type="protein sequence ID" value="VDD96173.1"/>
    <property type="molecule type" value="Genomic_DNA"/>
</dbReference>
<keyword evidence="2" id="KW-0805">Transcription regulation</keyword>
<dbReference type="PANTHER" id="PTHR11793:SF13">
    <property type="entry name" value="PROTEIN DAUGHTERLESS"/>
    <property type="match status" value="1"/>
</dbReference>
<keyword evidence="4" id="KW-0804">Transcription</keyword>
<evidence type="ECO:0000259" key="7">
    <source>
        <dbReference type="PROSITE" id="PS50888"/>
    </source>
</evidence>
<dbReference type="InterPro" id="IPR051098">
    <property type="entry name" value="NeuroDiff_E-box_TFs"/>
</dbReference>
<evidence type="ECO:0000313" key="10">
    <source>
        <dbReference type="WBParaSite" id="EVEC_0001163101-mRNA-1"/>
    </source>
</evidence>
<feature type="compositionally biased region" description="Basic and acidic residues" evidence="6">
    <location>
        <begin position="56"/>
        <end position="82"/>
    </location>
</feature>
<dbReference type="InterPro" id="IPR011598">
    <property type="entry name" value="bHLH_dom"/>
</dbReference>
<evidence type="ECO:0000313" key="8">
    <source>
        <dbReference type="EMBL" id="VDD96173.1"/>
    </source>
</evidence>
<sequence length="156" mass="17273">MAAGPRSDLMTGISREQFPDYSMHSGVGGMTSATSTSSLNYMTAPRVTTKKRSKSVKLDSDEDSRSADDREADRRSANNARERIRVKDINMAFKELGKMCAQHLQNSGGEKAQTKLGVLHQAVAVITGLEEQVRQRNMNPKAACLKRREEEKIMPS</sequence>
<dbReference type="InterPro" id="IPR036638">
    <property type="entry name" value="HLH_DNA-bd_sf"/>
</dbReference>
<gene>
    <name evidence="8" type="ORF">EVEC_LOCUS10924</name>
</gene>
<evidence type="ECO:0000313" key="9">
    <source>
        <dbReference type="Proteomes" id="UP000274131"/>
    </source>
</evidence>
<evidence type="ECO:0000256" key="5">
    <source>
        <dbReference type="ARBA" id="ARBA00023242"/>
    </source>
</evidence>
<evidence type="ECO:0000256" key="2">
    <source>
        <dbReference type="ARBA" id="ARBA00023015"/>
    </source>
</evidence>
<dbReference type="AlphaFoldDB" id="A0A0N4VL78"/>
<dbReference type="SUPFAM" id="SSF47459">
    <property type="entry name" value="HLH, helix-loop-helix DNA-binding domain"/>
    <property type="match status" value="1"/>
</dbReference>
<dbReference type="Gene3D" id="4.10.280.10">
    <property type="entry name" value="Helix-loop-helix DNA-binding domain"/>
    <property type="match status" value="1"/>
</dbReference>
<dbReference type="STRING" id="51028.A0A0N4VL78"/>
<dbReference type="PANTHER" id="PTHR11793">
    <property type="entry name" value="BASIC HELIX-LOOP-HELIX TRANSCRIPTION FACTOR"/>
    <property type="match status" value="1"/>
</dbReference>
<dbReference type="GO" id="GO:0005667">
    <property type="term" value="C:transcription regulator complex"/>
    <property type="evidence" value="ECO:0007669"/>
    <property type="project" value="TreeGrafter"/>
</dbReference>
<reference evidence="10" key="1">
    <citation type="submission" date="2017-02" db="UniProtKB">
        <authorList>
            <consortium name="WormBaseParasite"/>
        </authorList>
    </citation>
    <scope>IDENTIFICATION</scope>
</reference>
<reference evidence="8 9" key="2">
    <citation type="submission" date="2018-10" db="EMBL/GenBank/DDBJ databases">
        <authorList>
            <consortium name="Pathogen Informatics"/>
        </authorList>
    </citation>
    <scope>NUCLEOTIDE SEQUENCE [LARGE SCALE GENOMIC DNA]</scope>
</reference>